<protein>
    <submittedName>
        <fullName evidence="1">Transporter substrate-binding domain-containing protein</fullName>
    </submittedName>
</protein>
<organism evidence="1 2">
    <name type="scientific">Pseudomonas flavocrustae</name>
    <dbReference type="NCBI Taxonomy" id="2991719"/>
    <lineage>
        <taxon>Bacteria</taxon>
        <taxon>Pseudomonadati</taxon>
        <taxon>Pseudomonadota</taxon>
        <taxon>Gammaproteobacteria</taxon>
        <taxon>Pseudomonadales</taxon>
        <taxon>Pseudomonadaceae</taxon>
        <taxon>Pseudomonas</taxon>
    </lineage>
</organism>
<dbReference type="Pfam" id="PF13433">
    <property type="entry name" value="Peripla_BP_5"/>
    <property type="match status" value="1"/>
</dbReference>
<accession>A0ABT6IDE1</accession>
<dbReference type="InterPro" id="IPR039570">
    <property type="entry name" value="AmiC_PBP1"/>
</dbReference>
<dbReference type="CDD" id="cd06357">
    <property type="entry name" value="PBP1_AmiC"/>
    <property type="match status" value="1"/>
</dbReference>
<keyword evidence="2" id="KW-1185">Reference proteome</keyword>
<dbReference type="SUPFAM" id="SSF53822">
    <property type="entry name" value="Periplasmic binding protein-like I"/>
    <property type="match status" value="1"/>
</dbReference>
<dbReference type="Gene3D" id="3.40.50.2300">
    <property type="match status" value="2"/>
</dbReference>
<evidence type="ECO:0000313" key="1">
    <source>
        <dbReference type="EMBL" id="MDH4762029.1"/>
    </source>
</evidence>
<dbReference type="PANTHER" id="PTHR47628">
    <property type="match status" value="1"/>
</dbReference>
<dbReference type="RefSeq" id="WP_273862207.1">
    <property type="nucleotide sequence ID" value="NZ_JAPDIQ010000001.1"/>
</dbReference>
<name>A0ABT6IDE1_9PSED</name>
<comment type="caution">
    <text evidence="1">The sequence shown here is derived from an EMBL/GenBank/DDBJ whole genome shotgun (WGS) entry which is preliminary data.</text>
</comment>
<sequence>MPIVTQTHGHNVGLLFSRHSMTAAVETTQAQASALAIDEINQQGGILGQPISALLPDIGASPDHYRLAALRLCDDHSVQALFGTHMSSTRKAVLPVIESRRVPLFYPTLYEGFEFSPLCWYTGATPNQNAFALARYVMAQYGKRVLFVGVPYIYPVESNRVMRELFQQAGGEVLDEIYLPFGASVERYQQVMDRVVALAPDAIYSTVVGADIPTLYGAYYQAGLDPARMPIISLSTNEAEVAQMPPAHAAGHLCAAPWFDTVQTPASLAFVGAYRARHGANAPITAAAEAAYFQVHLYAKAVEVAGSSEPGALREALTQVRIEAPQGQVHLDGETQHCWLWPRVAKLDSQGRFVIVEGTARALRPCPYLLDYDLQGCL</sequence>
<gene>
    <name evidence="1" type="ORF">OMP44_03770</name>
</gene>
<dbReference type="InterPro" id="IPR028082">
    <property type="entry name" value="Peripla_BP_I"/>
</dbReference>
<reference evidence="1 2" key="1">
    <citation type="submission" date="2022-10" db="EMBL/GenBank/DDBJ databases">
        <title>A novel Pseudomonas species, isolated from Passiflora incarnata leaves.</title>
        <authorList>
            <person name="Cueva-Yesquen L.G."/>
            <person name="Fantinatti-Garboggini F."/>
        </authorList>
    </citation>
    <scope>NUCLEOTIDE SEQUENCE [LARGE SCALE GENOMIC DNA]</scope>
    <source>
        <strain evidence="1 2">CBMAI 2609</strain>
    </source>
</reference>
<dbReference type="Proteomes" id="UP001157461">
    <property type="component" value="Unassembled WGS sequence"/>
</dbReference>
<dbReference type="PANTHER" id="PTHR47628:SF1">
    <property type="entry name" value="ALIPHATIC AMIDASE EXPRESSION-REGULATING PROTEIN"/>
    <property type="match status" value="1"/>
</dbReference>
<proteinExistence type="predicted"/>
<dbReference type="EMBL" id="JAPDIQ010000001">
    <property type="protein sequence ID" value="MDH4762029.1"/>
    <property type="molecule type" value="Genomic_DNA"/>
</dbReference>
<evidence type="ECO:0000313" key="2">
    <source>
        <dbReference type="Proteomes" id="UP001157461"/>
    </source>
</evidence>